<accession>A0AAP2DIM1</accession>
<dbReference type="RefSeq" id="WP_254162674.1">
    <property type="nucleotide sequence ID" value="NZ_JAHESF010000007.1"/>
</dbReference>
<keyword evidence="1" id="KW-1133">Transmembrane helix</keyword>
<keyword evidence="3" id="KW-1185">Reference proteome</keyword>
<dbReference type="EMBL" id="JAHESF010000007">
    <property type="protein sequence ID" value="MBT1697016.1"/>
    <property type="molecule type" value="Genomic_DNA"/>
</dbReference>
<evidence type="ECO:0000256" key="1">
    <source>
        <dbReference type="SAM" id="Phobius"/>
    </source>
</evidence>
<comment type="caution">
    <text evidence="2">The sequence shown here is derived from an EMBL/GenBank/DDBJ whole genome shotgun (WGS) entry which is preliminary data.</text>
</comment>
<reference evidence="2 3" key="1">
    <citation type="submission" date="2021-05" db="EMBL/GenBank/DDBJ databases">
        <title>A Polyphasic approach of four new species of the genus Ohtaekwangia: Ohtaekwangia histidinii sp. nov., Ohtaekwangia cretensis sp. nov., Ohtaekwangia indiensis sp. nov., Ohtaekwangia reichenbachii sp. nov. from diverse environment.</title>
        <authorList>
            <person name="Octaviana S."/>
        </authorList>
    </citation>
    <scope>NUCLEOTIDE SEQUENCE [LARGE SCALE GENOMIC DNA]</scope>
    <source>
        <strain evidence="2 3">PWU4</strain>
    </source>
</reference>
<evidence type="ECO:0000313" key="3">
    <source>
        <dbReference type="Proteomes" id="UP001319200"/>
    </source>
</evidence>
<feature type="transmembrane region" description="Helical" evidence="1">
    <location>
        <begin position="6"/>
        <end position="24"/>
    </location>
</feature>
<dbReference type="Proteomes" id="UP001319200">
    <property type="component" value="Unassembled WGS sequence"/>
</dbReference>
<proteinExistence type="predicted"/>
<protein>
    <submittedName>
        <fullName evidence="2">Uncharacterized protein</fullName>
    </submittedName>
</protein>
<keyword evidence="1" id="KW-0472">Membrane</keyword>
<name>A0AAP2DIM1_9BACT</name>
<feature type="transmembrane region" description="Helical" evidence="1">
    <location>
        <begin position="142"/>
        <end position="160"/>
    </location>
</feature>
<feature type="transmembrane region" description="Helical" evidence="1">
    <location>
        <begin position="50"/>
        <end position="69"/>
    </location>
</feature>
<dbReference type="AlphaFoldDB" id="A0AAP2DIM1"/>
<gene>
    <name evidence="2" type="ORF">KK083_09035</name>
</gene>
<sequence>MLFIYQISGLVIVFFAFWAIRKALAPNNSFKEFFKGEDGKYSLSRLQATAWAYVIIAYQVSTFIAVAAINRIHEFSLVFSEEAIWLLGLSLGSYVTVKGITITQQTQTPPPAVVNALKRDTQASLRDFVCSDEGLDLSRFQMLIWTLFAIITFTVSYFNYIDKIVEAAASPSIANFFPPFSDQDDKTGNTILPTVDMSFIILMGLSHGAYIGRKLVPSYKVESFTREYIADMKLRKDTMQTGLKFKEIELQLIKDSPQVSTDKKIEMENEVLRIRSQMDKLQQEIVAYEVG</sequence>
<organism evidence="2 3">
    <name type="scientific">Chryseosolibacter histidini</name>
    <dbReference type="NCBI Taxonomy" id="2782349"/>
    <lineage>
        <taxon>Bacteria</taxon>
        <taxon>Pseudomonadati</taxon>
        <taxon>Bacteroidota</taxon>
        <taxon>Cytophagia</taxon>
        <taxon>Cytophagales</taxon>
        <taxon>Chryseotaleaceae</taxon>
        <taxon>Chryseosolibacter</taxon>
    </lineage>
</organism>
<evidence type="ECO:0000313" key="2">
    <source>
        <dbReference type="EMBL" id="MBT1697016.1"/>
    </source>
</evidence>
<keyword evidence="1" id="KW-0812">Transmembrane</keyword>